<comment type="caution">
    <text evidence="1">The sequence shown here is derived from an EMBL/GenBank/DDBJ whole genome shotgun (WGS) entry which is preliminary data.</text>
</comment>
<name>A0A7W1XCY0_9BACL</name>
<protein>
    <submittedName>
        <fullName evidence="1">Uncharacterized protein</fullName>
    </submittedName>
</protein>
<dbReference type="RefSeq" id="WP_033100754.1">
    <property type="nucleotide sequence ID" value="NZ_JACEIP010000037.1"/>
</dbReference>
<dbReference type="AlphaFoldDB" id="A0A7W1XCY0"/>
<evidence type="ECO:0000313" key="1">
    <source>
        <dbReference type="EMBL" id="MBA4544386.1"/>
    </source>
</evidence>
<keyword evidence="2" id="KW-1185">Reference proteome</keyword>
<gene>
    <name evidence="1" type="ORF">H1164_16180</name>
</gene>
<organism evidence="1 2">
    <name type="scientific">Thermoactinomyces daqus</name>
    <dbReference type="NCBI Taxonomy" id="1329516"/>
    <lineage>
        <taxon>Bacteria</taxon>
        <taxon>Bacillati</taxon>
        <taxon>Bacillota</taxon>
        <taxon>Bacilli</taxon>
        <taxon>Bacillales</taxon>
        <taxon>Thermoactinomycetaceae</taxon>
        <taxon>Thermoactinomyces</taxon>
    </lineage>
</organism>
<dbReference type="Proteomes" id="UP000530514">
    <property type="component" value="Unassembled WGS sequence"/>
</dbReference>
<accession>A0A7W1XCY0</accession>
<sequence length="92" mass="10693">MIKLQIEGSNKKISQLLLELEQRPSIEVIDLQNREDVNEVTLQLIHSPEKRQKIVKLMTKDGQELHIPLLDTIQARFENIHFISGFSIDIFS</sequence>
<evidence type="ECO:0000313" key="2">
    <source>
        <dbReference type="Proteomes" id="UP000530514"/>
    </source>
</evidence>
<dbReference type="EMBL" id="JACEIP010000037">
    <property type="protein sequence ID" value="MBA4544386.1"/>
    <property type="molecule type" value="Genomic_DNA"/>
</dbReference>
<proteinExistence type="predicted"/>
<reference evidence="1 2" key="1">
    <citation type="submission" date="2020-07" db="EMBL/GenBank/DDBJ databases">
        <authorList>
            <person name="Feng H."/>
        </authorList>
    </citation>
    <scope>NUCLEOTIDE SEQUENCE [LARGE SCALE GENOMIC DNA]</scope>
    <source>
        <strain evidence="2">s-11</strain>
    </source>
</reference>